<dbReference type="EMBL" id="JACNIG010000005">
    <property type="protein sequence ID" value="MBC8430294.1"/>
    <property type="molecule type" value="Genomic_DNA"/>
</dbReference>
<evidence type="ECO:0000313" key="2">
    <source>
        <dbReference type="Proteomes" id="UP000605201"/>
    </source>
</evidence>
<accession>A0A8J6TIQ3</accession>
<sequence>MNIQSLGIQAKNSDDIIGALKQGFPAMKIGNPHVLHEPIKALLIYVPEVILSSHFHQTLPHGIVKLFQQGQTHRKGGSYYAID</sequence>
<dbReference type="AlphaFoldDB" id="A0A8J6TIQ3"/>
<reference evidence="1 2" key="1">
    <citation type="submission" date="2020-08" db="EMBL/GenBank/DDBJ databases">
        <title>Bridging the membrane lipid divide: bacteria of the FCB group superphylum have the potential to synthesize archaeal ether lipids.</title>
        <authorList>
            <person name="Villanueva L."/>
            <person name="Von Meijenfeldt F.A.B."/>
            <person name="Westbye A.B."/>
            <person name="Yadav S."/>
            <person name="Hopmans E.C."/>
            <person name="Dutilh B.E."/>
            <person name="Sinninghe Damste J.S."/>
        </authorList>
    </citation>
    <scope>NUCLEOTIDE SEQUENCE [LARGE SCALE GENOMIC DNA]</scope>
    <source>
        <strain evidence="1">NIOZ-UU17</strain>
    </source>
</reference>
<evidence type="ECO:0000313" key="1">
    <source>
        <dbReference type="EMBL" id="MBC8430294.1"/>
    </source>
</evidence>
<dbReference type="Proteomes" id="UP000605201">
    <property type="component" value="Unassembled WGS sequence"/>
</dbReference>
<gene>
    <name evidence="1" type="ORF">H8D96_00070</name>
</gene>
<proteinExistence type="predicted"/>
<comment type="caution">
    <text evidence="1">The sequence shown here is derived from an EMBL/GenBank/DDBJ whole genome shotgun (WGS) entry which is preliminary data.</text>
</comment>
<name>A0A8J6TIQ3_9BACT</name>
<protein>
    <submittedName>
        <fullName evidence="1">Uncharacterized protein</fullName>
    </submittedName>
</protein>
<organism evidence="1 2">
    <name type="scientific">Candidatus Desulfatibia vada</name>
    <dbReference type="NCBI Taxonomy" id="2841696"/>
    <lineage>
        <taxon>Bacteria</taxon>
        <taxon>Pseudomonadati</taxon>
        <taxon>Thermodesulfobacteriota</taxon>
        <taxon>Desulfobacteria</taxon>
        <taxon>Desulfobacterales</taxon>
        <taxon>Desulfobacterales incertae sedis</taxon>
        <taxon>Candidatus Desulfatibia</taxon>
    </lineage>
</organism>